<gene>
    <name evidence="1" type="ORF">J41TS12_03630</name>
</gene>
<organism evidence="1 2">
    <name type="scientific">Paenibacillus antibioticophila</name>
    <dbReference type="NCBI Taxonomy" id="1274374"/>
    <lineage>
        <taxon>Bacteria</taxon>
        <taxon>Bacillati</taxon>
        <taxon>Bacillota</taxon>
        <taxon>Bacilli</taxon>
        <taxon>Bacillales</taxon>
        <taxon>Paenibacillaceae</taxon>
        <taxon>Paenibacillus</taxon>
    </lineage>
</organism>
<protein>
    <submittedName>
        <fullName evidence="1">Uncharacterized protein</fullName>
    </submittedName>
</protein>
<proteinExistence type="predicted"/>
<accession>A0A920CGB0</accession>
<evidence type="ECO:0000313" key="2">
    <source>
        <dbReference type="Proteomes" id="UP000681162"/>
    </source>
</evidence>
<dbReference type="Proteomes" id="UP000681162">
    <property type="component" value="Unassembled WGS sequence"/>
</dbReference>
<dbReference type="RefSeq" id="WP_212937915.1">
    <property type="nucleotide sequence ID" value="NZ_BORR01000001.1"/>
</dbReference>
<dbReference type="AlphaFoldDB" id="A0A920CGB0"/>
<reference evidence="1 2" key="1">
    <citation type="submission" date="2021-03" db="EMBL/GenBank/DDBJ databases">
        <title>Antimicrobial resistance genes in bacteria isolated from Japanese honey, and their potential for conferring macrolide and lincosamide resistance in the American foulbrood pathogen Paenibacillus larvae.</title>
        <authorList>
            <person name="Okamoto M."/>
            <person name="Kumagai M."/>
            <person name="Kanamori H."/>
            <person name="Takamatsu D."/>
        </authorList>
    </citation>
    <scope>NUCLEOTIDE SEQUENCE [LARGE SCALE GENOMIC DNA]</scope>
    <source>
        <strain evidence="1 2">J41TS12</strain>
    </source>
</reference>
<dbReference type="EMBL" id="BORR01000001">
    <property type="protein sequence ID" value="GIO35502.1"/>
    <property type="molecule type" value="Genomic_DNA"/>
</dbReference>
<evidence type="ECO:0000313" key="1">
    <source>
        <dbReference type="EMBL" id="GIO35502.1"/>
    </source>
</evidence>
<comment type="caution">
    <text evidence="1">The sequence shown here is derived from an EMBL/GenBank/DDBJ whole genome shotgun (WGS) entry which is preliminary data.</text>
</comment>
<keyword evidence="2" id="KW-1185">Reference proteome</keyword>
<sequence length="194" mass="22114">MKIVKWLSPTLIIAVLFLSFNVSVYAESESYPEVSMNLGSMTKVELSQSELEQIFEHMIWQDSSESQVSELHENNFSVNALRVFFEYSGLEKSEIFQSSGTISVPDSDYGRIVTTTVVQWADSLSIIRSPQVLYMLISKDFQKDHYVTGRYTSENTSFDFRGIPEGEYYIWVQNVNSYDISGNGFADLSSLPYP</sequence>
<name>A0A920CGB0_9BACL</name>